<evidence type="ECO:0000256" key="1">
    <source>
        <dbReference type="ARBA" id="ARBA00004969"/>
    </source>
</evidence>
<comment type="catalytic activity">
    <reaction evidence="8">
        <text>N-methylethanolamine phosphate + S-adenosyl-L-methionine = N,N-dimethylethanolamine phosphate + S-adenosyl-L-homocysteine + H(+)</text>
        <dbReference type="Rhea" id="RHEA:25321"/>
        <dbReference type="ChEBI" id="CHEBI:15378"/>
        <dbReference type="ChEBI" id="CHEBI:57781"/>
        <dbReference type="ChEBI" id="CHEBI:57856"/>
        <dbReference type="ChEBI" id="CHEBI:58641"/>
        <dbReference type="ChEBI" id="CHEBI:59789"/>
        <dbReference type="EC" id="2.1.1.103"/>
    </reaction>
    <physiologicalReaction direction="left-to-right" evidence="8">
        <dbReference type="Rhea" id="RHEA:25322"/>
    </physiologicalReaction>
</comment>
<dbReference type="InterPro" id="IPR029063">
    <property type="entry name" value="SAM-dependent_MTases_sf"/>
</dbReference>
<dbReference type="SUPFAM" id="SSF53335">
    <property type="entry name" value="S-adenosyl-L-methionine-dependent methyltransferases"/>
    <property type="match status" value="1"/>
</dbReference>
<feature type="non-terminal residue" evidence="10">
    <location>
        <position position="1"/>
    </location>
</feature>
<evidence type="ECO:0000256" key="3">
    <source>
        <dbReference type="ARBA" id="ARBA00022603"/>
    </source>
</evidence>
<dbReference type="PANTHER" id="PTHR44307">
    <property type="entry name" value="PHOSPHOETHANOLAMINE METHYLTRANSFERASE"/>
    <property type="match status" value="1"/>
</dbReference>
<comment type="pathway">
    <text evidence="2">Lipid metabolism.</text>
</comment>
<comment type="catalytic activity">
    <reaction evidence="7">
        <text>phosphoethanolamine + S-adenosyl-L-methionine = N-methylethanolamine phosphate + S-adenosyl-L-homocysteine + H(+)</text>
        <dbReference type="Rhea" id="RHEA:20365"/>
        <dbReference type="ChEBI" id="CHEBI:15378"/>
        <dbReference type="ChEBI" id="CHEBI:57781"/>
        <dbReference type="ChEBI" id="CHEBI:57856"/>
        <dbReference type="ChEBI" id="CHEBI:58190"/>
        <dbReference type="ChEBI" id="CHEBI:59789"/>
        <dbReference type="EC" id="2.1.1.103"/>
    </reaction>
    <physiologicalReaction direction="left-to-right" evidence="7">
        <dbReference type="Rhea" id="RHEA:20366"/>
    </physiologicalReaction>
</comment>
<keyword evidence="4" id="KW-0808">Transferase</keyword>
<keyword evidence="11" id="KW-1185">Reference proteome</keyword>
<evidence type="ECO:0000313" key="10">
    <source>
        <dbReference type="EMBL" id="KAF9064761.1"/>
    </source>
</evidence>
<comment type="pathway">
    <text evidence="1">Phospholipid metabolism; phosphatidylcholine biosynthesis.</text>
</comment>
<evidence type="ECO:0000256" key="8">
    <source>
        <dbReference type="ARBA" id="ARBA00047841"/>
    </source>
</evidence>
<dbReference type="Pfam" id="PF13649">
    <property type="entry name" value="Methyltransf_25"/>
    <property type="match status" value="1"/>
</dbReference>
<sequence length="214" mass="23789">MSTSSDLKSIVEQGYNAIASKYDAWASPRPTLKRMSYIEKLAKSLPEGGKVLELGCGAGRPATQMLVGLGFDVLGVDISFAQISLAKQYVPSAQFMQSDMMALNFKPGSFDAVMGFYSLFHLPRDEQGPMVKKMIGWLRPGGWLLFNLHVGEGDVMRDDWMGAKMFSTGLGIEGNDKMLEEYGAELTDVESVVDTEYVGRFEEKFHWVCARKIF</sequence>
<evidence type="ECO:0000256" key="2">
    <source>
        <dbReference type="ARBA" id="ARBA00005189"/>
    </source>
</evidence>
<keyword evidence="3 10" id="KW-0489">Methyltransferase</keyword>
<evidence type="ECO:0000256" key="7">
    <source>
        <dbReference type="ARBA" id="ARBA00047622"/>
    </source>
</evidence>
<evidence type="ECO:0000259" key="9">
    <source>
        <dbReference type="Pfam" id="PF13649"/>
    </source>
</evidence>
<gene>
    <name evidence="10" type="ORF">BDP27DRAFT_1333081</name>
</gene>
<comment type="caution">
    <text evidence="10">The sequence shown here is derived from an EMBL/GenBank/DDBJ whole genome shotgun (WGS) entry which is preliminary data.</text>
</comment>
<accession>A0A9P5PG99</accession>
<dbReference type="Proteomes" id="UP000772434">
    <property type="component" value="Unassembled WGS sequence"/>
</dbReference>
<evidence type="ECO:0000313" key="11">
    <source>
        <dbReference type="Proteomes" id="UP000772434"/>
    </source>
</evidence>
<dbReference type="PANTHER" id="PTHR44307:SF2">
    <property type="entry name" value="PHOSPHOETHANOLAMINE METHYLTRANSFERASE ISOFORM X1"/>
    <property type="match status" value="1"/>
</dbReference>
<dbReference type="EC" id="2.1.1.103" evidence="5"/>
<dbReference type="OrthoDB" id="540004at2759"/>
<evidence type="ECO:0000256" key="6">
    <source>
        <dbReference type="ARBA" id="ARBA00047619"/>
    </source>
</evidence>
<dbReference type="CDD" id="cd02440">
    <property type="entry name" value="AdoMet_MTases"/>
    <property type="match status" value="1"/>
</dbReference>
<dbReference type="EMBL" id="JADNRY010000116">
    <property type="protein sequence ID" value="KAF9064761.1"/>
    <property type="molecule type" value="Genomic_DNA"/>
</dbReference>
<feature type="domain" description="Methyltransferase" evidence="9">
    <location>
        <begin position="51"/>
        <end position="142"/>
    </location>
</feature>
<evidence type="ECO:0000256" key="5">
    <source>
        <dbReference type="ARBA" id="ARBA00035674"/>
    </source>
</evidence>
<dbReference type="GO" id="GO:0000234">
    <property type="term" value="F:phosphoethanolamine N-methyltransferase activity"/>
    <property type="evidence" value="ECO:0007669"/>
    <property type="project" value="UniProtKB-EC"/>
</dbReference>
<organism evidence="10 11">
    <name type="scientific">Rhodocollybia butyracea</name>
    <dbReference type="NCBI Taxonomy" id="206335"/>
    <lineage>
        <taxon>Eukaryota</taxon>
        <taxon>Fungi</taxon>
        <taxon>Dikarya</taxon>
        <taxon>Basidiomycota</taxon>
        <taxon>Agaricomycotina</taxon>
        <taxon>Agaricomycetes</taxon>
        <taxon>Agaricomycetidae</taxon>
        <taxon>Agaricales</taxon>
        <taxon>Marasmiineae</taxon>
        <taxon>Omphalotaceae</taxon>
        <taxon>Rhodocollybia</taxon>
    </lineage>
</organism>
<proteinExistence type="predicted"/>
<dbReference type="AlphaFoldDB" id="A0A9P5PG99"/>
<dbReference type="InterPro" id="IPR041698">
    <property type="entry name" value="Methyltransf_25"/>
</dbReference>
<reference evidence="10" key="1">
    <citation type="submission" date="2020-11" db="EMBL/GenBank/DDBJ databases">
        <authorList>
            <consortium name="DOE Joint Genome Institute"/>
            <person name="Ahrendt S."/>
            <person name="Riley R."/>
            <person name="Andreopoulos W."/>
            <person name="Labutti K."/>
            <person name="Pangilinan J."/>
            <person name="Ruiz-Duenas F.J."/>
            <person name="Barrasa J.M."/>
            <person name="Sanchez-Garcia M."/>
            <person name="Camarero S."/>
            <person name="Miyauchi S."/>
            <person name="Serrano A."/>
            <person name="Linde D."/>
            <person name="Babiker R."/>
            <person name="Drula E."/>
            <person name="Ayuso-Fernandez I."/>
            <person name="Pacheco R."/>
            <person name="Padilla G."/>
            <person name="Ferreira P."/>
            <person name="Barriuso J."/>
            <person name="Kellner H."/>
            <person name="Castanera R."/>
            <person name="Alfaro M."/>
            <person name="Ramirez L."/>
            <person name="Pisabarro A.G."/>
            <person name="Kuo A."/>
            <person name="Tritt A."/>
            <person name="Lipzen A."/>
            <person name="He G."/>
            <person name="Yan M."/>
            <person name="Ng V."/>
            <person name="Cullen D."/>
            <person name="Martin F."/>
            <person name="Rosso M.-N."/>
            <person name="Henrissat B."/>
            <person name="Hibbett D."/>
            <person name="Martinez A.T."/>
            <person name="Grigoriev I.V."/>
        </authorList>
    </citation>
    <scope>NUCLEOTIDE SEQUENCE</scope>
    <source>
        <strain evidence="10">AH 40177</strain>
    </source>
</reference>
<evidence type="ECO:0000256" key="4">
    <source>
        <dbReference type="ARBA" id="ARBA00022679"/>
    </source>
</evidence>
<dbReference type="GO" id="GO:0032259">
    <property type="term" value="P:methylation"/>
    <property type="evidence" value="ECO:0007669"/>
    <property type="project" value="UniProtKB-KW"/>
</dbReference>
<name>A0A9P5PG99_9AGAR</name>
<dbReference type="Gene3D" id="3.40.50.150">
    <property type="entry name" value="Vaccinia Virus protein VP39"/>
    <property type="match status" value="1"/>
</dbReference>
<protein>
    <recommendedName>
        <fullName evidence="5">phosphoethanolamine N-methyltransferase</fullName>
        <ecNumber evidence="5">2.1.1.103</ecNumber>
    </recommendedName>
</protein>
<comment type="catalytic activity">
    <reaction evidence="6">
        <text>N,N-dimethylethanolamine phosphate + S-adenosyl-L-methionine = phosphocholine + S-adenosyl-L-homocysteine + H(+)</text>
        <dbReference type="Rhea" id="RHEA:25325"/>
        <dbReference type="ChEBI" id="CHEBI:15378"/>
        <dbReference type="ChEBI" id="CHEBI:57856"/>
        <dbReference type="ChEBI" id="CHEBI:58641"/>
        <dbReference type="ChEBI" id="CHEBI:59789"/>
        <dbReference type="ChEBI" id="CHEBI:295975"/>
        <dbReference type="EC" id="2.1.1.103"/>
    </reaction>
    <physiologicalReaction direction="left-to-right" evidence="6">
        <dbReference type="Rhea" id="RHEA:25326"/>
    </physiologicalReaction>
</comment>